<gene>
    <name evidence="2" type="ORF">KFL_005610030</name>
</gene>
<evidence type="ECO:0000313" key="3">
    <source>
        <dbReference type="Proteomes" id="UP000054558"/>
    </source>
</evidence>
<feature type="compositionally biased region" description="Basic and acidic residues" evidence="1">
    <location>
        <begin position="95"/>
        <end position="111"/>
    </location>
</feature>
<reference evidence="2 3" key="1">
    <citation type="journal article" date="2014" name="Nat. Commun.">
        <title>Klebsormidium flaccidum genome reveals primary factors for plant terrestrial adaptation.</title>
        <authorList>
            <person name="Hori K."/>
            <person name="Maruyama F."/>
            <person name="Fujisawa T."/>
            <person name="Togashi T."/>
            <person name="Yamamoto N."/>
            <person name="Seo M."/>
            <person name="Sato S."/>
            <person name="Yamada T."/>
            <person name="Mori H."/>
            <person name="Tajima N."/>
            <person name="Moriyama T."/>
            <person name="Ikeuchi M."/>
            <person name="Watanabe M."/>
            <person name="Wada H."/>
            <person name="Kobayashi K."/>
            <person name="Saito M."/>
            <person name="Masuda T."/>
            <person name="Sasaki-Sekimoto Y."/>
            <person name="Mashiguchi K."/>
            <person name="Awai K."/>
            <person name="Shimojima M."/>
            <person name="Masuda S."/>
            <person name="Iwai M."/>
            <person name="Nobusawa T."/>
            <person name="Narise T."/>
            <person name="Kondo S."/>
            <person name="Saito H."/>
            <person name="Sato R."/>
            <person name="Murakawa M."/>
            <person name="Ihara Y."/>
            <person name="Oshima-Yamada Y."/>
            <person name="Ohtaka K."/>
            <person name="Satoh M."/>
            <person name="Sonobe K."/>
            <person name="Ishii M."/>
            <person name="Ohtani R."/>
            <person name="Kanamori-Sato M."/>
            <person name="Honoki R."/>
            <person name="Miyazaki D."/>
            <person name="Mochizuki H."/>
            <person name="Umetsu J."/>
            <person name="Higashi K."/>
            <person name="Shibata D."/>
            <person name="Kamiya Y."/>
            <person name="Sato N."/>
            <person name="Nakamura Y."/>
            <person name="Tabata S."/>
            <person name="Ida S."/>
            <person name="Kurokawa K."/>
            <person name="Ohta H."/>
        </authorList>
    </citation>
    <scope>NUCLEOTIDE SEQUENCE [LARGE SCALE GENOMIC DNA]</scope>
    <source>
        <strain evidence="2 3">NIES-2285</strain>
    </source>
</reference>
<dbReference type="EMBL" id="DF237510">
    <property type="protein sequence ID" value="GAQ89776.1"/>
    <property type="molecule type" value="Genomic_DNA"/>
</dbReference>
<name>A0A1Y1ILX5_KLENI</name>
<feature type="compositionally biased region" description="Polar residues" evidence="1">
    <location>
        <begin position="59"/>
        <end position="69"/>
    </location>
</feature>
<evidence type="ECO:0000313" key="2">
    <source>
        <dbReference type="EMBL" id="GAQ89776.1"/>
    </source>
</evidence>
<proteinExistence type="predicted"/>
<dbReference type="AlphaFoldDB" id="A0A1Y1ILX5"/>
<evidence type="ECO:0000256" key="1">
    <source>
        <dbReference type="SAM" id="MobiDB-lite"/>
    </source>
</evidence>
<feature type="region of interest" description="Disordered" evidence="1">
    <location>
        <begin position="171"/>
        <end position="206"/>
    </location>
</feature>
<feature type="compositionally biased region" description="Basic and acidic residues" evidence="1">
    <location>
        <begin position="119"/>
        <end position="130"/>
    </location>
</feature>
<keyword evidence="3" id="KW-1185">Reference proteome</keyword>
<accession>A0A1Y1ILX5</accession>
<dbReference type="Proteomes" id="UP000054558">
    <property type="component" value="Unassembled WGS sequence"/>
</dbReference>
<organism evidence="2 3">
    <name type="scientific">Klebsormidium nitens</name>
    <name type="common">Green alga</name>
    <name type="synonym">Ulothrix nitens</name>
    <dbReference type="NCBI Taxonomy" id="105231"/>
    <lineage>
        <taxon>Eukaryota</taxon>
        <taxon>Viridiplantae</taxon>
        <taxon>Streptophyta</taxon>
        <taxon>Klebsormidiophyceae</taxon>
        <taxon>Klebsormidiales</taxon>
        <taxon>Klebsormidiaceae</taxon>
        <taxon>Klebsormidium</taxon>
    </lineage>
</organism>
<sequence length="320" mass="34989">METSLEIPIEHSPRLEFPSRVTPDAFLSTSVTTTASSVTPLPGLVLEWPESWFGKVDVSHSQDSVNSPHAQGGAYDSWQEVSDGDCSESEYWGGELKRGCQGEGKSPEGKKGGSAGNCRRPESGSDHRRSSFEVAYKVGEREFDCREGVYEAGLGLSGARFTSERSREGQFGTGVWPVSGGGRVQSDRPSGVAEMDSKQLGHSPCGANSESPLVGGVLRRGASIPFMSLVSTRAKMHAELQRRPISAVVSDWRIKCHWDMVLDKVSELNKRWAQRRGGHDQGNREAGVIAQWWQGVRRIEAHGGKSIWQELSGGSWENMK</sequence>
<feature type="region of interest" description="Disordered" evidence="1">
    <location>
        <begin position="59"/>
        <end position="130"/>
    </location>
</feature>
<protein>
    <submittedName>
        <fullName evidence="2">Uncharacterized protein</fullName>
    </submittedName>
</protein>